<reference evidence="2" key="1">
    <citation type="journal article" date="2022" name="bioRxiv">
        <title>Sequencing and chromosome-scale assembly of the giantPleurodeles waltlgenome.</title>
        <authorList>
            <person name="Brown T."/>
            <person name="Elewa A."/>
            <person name="Iarovenko S."/>
            <person name="Subramanian E."/>
            <person name="Araus A.J."/>
            <person name="Petzold A."/>
            <person name="Susuki M."/>
            <person name="Suzuki K.-i.T."/>
            <person name="Hayashi T."/>
            <person name="Toyoda A."/>
            <person name="Oliveira C."/>
            <person name="Osipova E."/>
            <person name="Leigh N.D."/>
            <person name="Simon A."/>
            <person name="Yun M.H."/>
        </authorList>
    </citation>
    <scope>NUCLEOTIDE SEQUENCE</scope>
    <source>
        <strain evidence="2">20211129_DDA</strain>
        <tissue evidence="2">Liver</tissue>
    </source>
</reference>
<sequence length="67" mass="6716">MGGCLCATSKLLGLVVCAAAGISKYSIGSSHGAEHFLRSAVSPWILAQSGTKLGRIPASPFILAGVS</sequence>
<evidence type="ECO:0000313" key="2">
    <source>
        <dbReference type="EMBL" id="KAJ1083901.1"/>
    </source>
</evidence>
<keyword evidence="1" id="KW-0732">Signal</keyword>
<gene>
    <name evidence="2" type="ORF">NDU88_004056</name>
</gene>
<accession>A0AAV7KWM3</accession>
<evidence type="ECO:0008006" key="4">
    <source>
        <dbReference type="Google" id="ProtNLM"/>
    </source>
</evidence>
<organism evidence="2 3">
    <name type="scientific">Pleurodeles waltl</name>
    <name type="common">Iberian ribbed newt</name>
    <dbReference type="NCBI Taxonomy" id="8319"/>
    <lineage>
        <taxon>Eukaryota</taxon>
        <taxon>Metazoa</taxon>
        <taxon>Chordata</taxon>
        <taxon>Craniata</taxon>
        <taxon>Vertebrata</taxon>
        <taxon>Euteleostomi</taxon>
        <taxon>Amphibia</taxon>
        <taxon>Batrachia</taxon>
        <taxon>Caudata</taxon>
        <taxon>Salamandroidea</taxon>
        <taxon>Salamandridae</taxon>
        <taxon>Pleurodelinae</taxon>
        <taxon>Pleurodeles</taxon>
    </lineage>
</organism>
<comment type="caution">
    <text evidence="2">The sequence shown here is derived from an EMBL/GenBank/DDBJ whole genome shotgun (WGS) entry which is preliminary data.</text>
</comment>
<feature type="non-terminal residue" evidence="2">
    <location>
        <position position="67"/>
    </location>
</feature>
<name>A0AAV7KWM3_PLEWA</name>
<feature type="chain" id="PRO_5043877103" description="Secreted protein" evidence="1">
    <location>
        <begin position="20"/>
        <end position="67"/>
    </location>
</feature>
<evidence type="ECO:0000313" key="3">
    <source>
        <dbReference type="Proteomes" id="UP001066276"/>
    </source>
</evidence>
<feature type="signal peptide" evidence="1">
    <location>
        <begin position="1"/>
        <end position="19"/>
    </location>
</feature>
<protein>
    <recommendedName>
        <fullName evidence="4">Secreted protein</fullName>
    </recommendedName>
</protein>
<dbReference type="AlphaFoldDB" id="A0AAV7KWM3"/>
<proteinExistence type="predicted"/>
<dbReference type="EMBL" id="JANPWB010000016">
    <property type="protein sequence ID" value="KAJ1083901.1"/>
    <property type="molecule type" value="Genomic_DNA"/>
</dbReference>
<keyword evidence="3" id="KW-1185">Reference proteome</keyword>
<dbReference type="Proteomes" id="UP001066276">
    <property type="component" value="Chromosome 12"/>
</dbReference>
<evidence type="ECO:0000256" key="1">
    <source>
        <dbReference type="SAM" id="SignalP"/>
    </source>
</evidence>